<sequence>MVLKIILILLFIVIFLGMILFISKIYQLKKLGKMTSSDVIDYVTKDDDEIKISVAIIKDGEVTYQVYGKNGKTLDDTKYDYEIGSISKTFVGLMLSKAIEDNKINLNSSISEYLALDKDKYYPTIERLITHTSGYKSHYFNKQMVSNYFRQNNDFYGIHKNDILNKVKNIVLKDKDYKFKYSNFGIAVIGLVLEQVYDEDFVTLMNDFIENDLNLKNTKVALSTGNLSGYWNWKEDDGYIPAGAIISNIEDMIQYLKYYMNCEDNYISNTYAELKSINANNSIYEKMNIRMDKVGMTWLIDEKNNIIWHNGGTSNFNSYFAFNKSKKIGVVVLGNTSPIKKVPMTVIGVDLMNELKSTS</sequence>
<keyword evidence="6" id="KW-0472">Membrane</keyword>
<comment type="catalytic activity">
    <reaction evidence="1 5">
        <text>a beta-lactam + H2O = a substituted beta-amino acid</text>
        <dbReference type="Rhea" id="RHEA:20401"/>
        <dbReference type="ChEBI" id="CHEBI:15377"/>
        <dbReference type="ChEBI" id="CHEBI:35627"/>
        <dbReference type="ChEBI" id="CHEBI:140347"/>
        <dbReference type="EC" id="3.5.2.6"/>
    </reaction>
</comment>
<evidence type="ECO:0000313" key="8">
    <source>
        <dbReference type="EMBL" id="ODM04144.1"/>
    </source>
</evidence>
<name>A0A1E3A5V6_9FIRM</name>
<dbReference type="GO" id="GO:0046677">
    <property type="term" value="P:response to antibiotic"/>
    <property type="evidence" value="ECO:0007669"/>
    <property type="project" value="UniProtKB-UniRule"/>
</dbReference>
<feature type="transmembrane region" description="Helical" evidence="6">
    <location>
        <begin position="6"/>
        <end position="26"/>
    </location>
</feature>
<dbReference type="SUPFAM" id="SSF56601">
    <property type="entry name" value="beta-lactamase/transpeptidase-like"/>
    <property type="match status" value="1"/>
</dbReference>
<comment type="similarity">
    <text evidence="2 5">Belongs to the class-C beta-lactamase family.</text>
</comment>
<comment type="caution">
    <text evidence="8">The sequence shown here is derived from an EMBL/GenBank/DDBJ whole genome shotgun (WGS) entry which is preliminary data.</text>
</comment>
<dbReference type="AlphaFoldDB" id="A0A1E3A5V6"/>
<dbReference type="PROSITE" id="PS00336">
    <property type="entry name" value="BETA_LACTAMASE_C"/>
    <property type="match status" value="1"/>
</dbReference>
<feature type="domain" description="Beta-lactamase-related" evidence="7">
    <location>
        <begin position="52"/>
        <end position="338"/>
    </location>
</feature>
<evidence type="ECO:0000313" key="9">
    <source>
        <dbReference type="Proteomes" id="UP000094067"/>
    </source>
</evidence>
<accession>A0A1E3A5V6</accession>
<dbReference type="Proteomes" id="UP000094067">
    <property type="component" value="Unassembled WGS sequence"/>
</dbReference>
<dbReference type="InterPro" id="IPR050491">
    <property type="entry name" value="AmpC-like"/>
</dbReference>
<dbReference type="GO" id="GO:0008800">
    <property type="term" value="F:beta-lactamase activity"/>
    <property type="evidence" value="ECO:0007669"/>
    <property type="project" value="UniProtKB-UniRule"/>
</dbReference>
<dbReference type="Gene3D" id="3.40.710.10">
    <property type="entry name" value="DD-peptidase/beta-lactamase superfamily"/>
    <property type="match status" value="1"/>
</dbReference>
<dbReference type="PANTHER" id="PTHR46825">
    <property type="entry name" value="D-ALANYL-D-ALANINE-CARBOXYPEPTIDASE/ENDOPEPTIDASE AMPH"/>
    <property type="match status" value="1"/>
</dbReference>
<evidence type="ECO:0000256" key="6">
    <source>
        <dbReference type="SAM" id="Phobius"/>
    </source>
</evidence>
<keyword evidence="6" id="KW-1133">Transmembrane helix</keyword>
<organism evidence="8 9">
    <name type="scientific">Eisenbergiella tayi</name>
    <dbReference type="NCBI Taxonomy" id="1432052"/>
    <lineage>
        <taxon>Bacteria</taxon>
        <taxon>Bacillati</taxon>
        <taxon>Bacillota</taxon>
        <taxon>Clostridia</taxon>
        <taxon>Lachnospirales</taxon>
        <taxon>Lachnospiraceae</taxon>
        <taxon>Eisenbergiella</taxon>
    </lineage>
</organism>
<dbReference type="InterPro" id="IPR001586">
    <property type="entry name" value="Beta-lactam_class-C_AS"/>
</dbReference>
<evidence type="ECO:0000256" key="2">
    <source>
        <dbReference type="ARBA" id="ARBA00007840"/>
    </source>
</evidence>
<proteinExistence type="inferred from homology"/>
<dbReference type="InterPro" id="IPR012338">
    <property type="entry name" value="Beta-lactam/transpept-like"/>
</dbReference>
<gene>
    <name evidence="8" type="primary">ampC</name>
    <name evidence="8" type="ORF">BEI61_04948</name>
</gene>
<evidence type="ECO:0000256" key="3">
    <source>
        <dbReference type="ARBA" id="ARBA00022801"/>
    </source>
</evidence>
<evidence type="ECO:0000259" key="7">
    <source>
        <dbReference type="Pfam" id="PF00144"/>
    </source>
</evidence>
<dbReference type="EMBL" id="MCGH01000003">
    <property type="protein sequence ID" value="ODM04144.1"/>
    <property type="molecule type" value="Genomic_DNA"/>
</dbReference>
<keyword evidence="4 5" id="KW-0046">Antibiotic resistance</keyword>
<evidence type="ECO:0000256" key="1">
    <source>
        <dbReference type="ARBA" id="ARBA00001526"/>
    </source>
</evidence>
<protein>
    <recommendedName>
        <fullName evidence="5">Beta-lactamase</fullName>
        <ecNumber evidence="5">3.5.2.6</ecNumber>
    </recommendedName>
</protein>
<evidence type="ECO:0000256" key="5">
    <source>
        <dbReference type="RuleBase" id="RU361140"/>
    </source>
</evidence>
<reference evidence="8 9" key="1">
    <citation type="submission" date="2016-07" db="EMBL/GenBank/DDBJ databases">
        <title>Characterization of isolates of Eisenbergiella tayi derived from blood cultures, using whole genome sequencing.</title>
        <authorList>
            <person name="Burdz T."/>
            <person name="Wiebe D."/>
            <person name="Huynh C."/>
            <person name="Bernard K."/>
        </authorList>
    </citation>
    <scope>NUCLEOTIDE SEQUENCE [LARGE SCALE GENOMIC DNA]</scope>
    <source>
        <strain evidence="8 9">NML 110608</strain>
    </source>
</reference>
<evidence type="ECO:0000256" key="4">
    <source>
        <dbReference type="ARBA" id="ARBA00023251"/>
    </source>
</evidence>
<dbReference type="RefSeq" id="WP_069154381.1">
    <property type="nucleotide sequence ID" value="NZ_MCGH01000003.1"/>
</dbReference>
<dbReference type="GO" id="GO:0017001">
    <property type="term" value="P:antibiotic catabolic process"/>
    <property type="evidence" value="ECO:0007669"/>
    <property type="project" value="InterPro"/>
</dbReference>
<dbReference type="GO" id="GO:0030288">
    <property type="term" value="C:outer membrane-bounded periplasmic space"/>
    <property type="evidence" value="ECO:0007669"/>
    <property type="project" value="InterPro"/>
</dbReference>
<dbReference type="InterPro" id="IPR001466">
    <property type="entry name" value="Beta-lactam-related"/>
</dbReference>
<keyword evidence="3 5" id="KW-0378">Hydrolase</keyword>
<dbReference type="Pfam" id="PF00144">
    <property type="entry name" value="Beta-lactamase"/>
    <property type="match status" value="1"/>
</dbReference>
<keyword evidence="6" id="KW-0812">Transmembrane</keyword>
<dbReference type="EC" id="3.5.2.6" evidence="5"/>
<dbReference type="PANTHER" id="PTHR46825:SF9">
    <property type="entry name" value="BETA-LACTAMASE-RELATED DOMAIN-CONTAINING PROTEIN"/>
    <property type="match status" value="1"/>
</dbReference>